<dbReference type="OrthoDB" id="7401377at2759"/>
<dbReference type="Proteomes" id="UP000789524">
    <property type="component" value="Unassembled WGS sequence"/>
</dbReference>
<evidence type="ECO:0000313" key="1">
    <source>
        <dbReference type="EMBL" id="CAG9563851.1"/>
    </source>
</evidence>
<dbReference type="AlphaFoldDB" id="A0A8J2QR57"/>
<dbReference type="EMBL" id="CAKASE010000050">
    <property type="protein sequence ID" value="CAG9563851.1"/>
    <property type="molecule type" value="Genomic_DNA"/>
</dbReference>
<comment type="caution">
    <text evidence="1">The sequence shown here is derived from an EMBL/GenBank/DDBJ whole genome shotgun (WGS) entry which is preliminary data.</text>
</comment>
<evidence type="ECO:0000313" key="2">
    <source>
        <dbReference type="Proteomes" id="UP000789524"/>
    </source>
</evidence>
<gene>
    <name evidence="1" type="ORF">DCHRY22_LOCUS4937</name>
</gene>
<protein>
    <submittedName>
        <fullName evidence="1">(African queen) hypothetical protein</fullName>
    </submittedName>
</protein>
<accession>A0A8J2QR57</accession>
<reference evidence="1" key="1">
    <citation type="submission" date="2021-09" db="EMBL/GenBank/DDBJ databases">
        <authorList>
            <person name="Martin H S."/>
        </authorList>
    </citation>
    <scope>NUCLEOTIDE SEQUENCE</scope>
</reference>
<proteinExistence type="predicted"/>
<sequence length="114" mass="12474">MSVPTVTIDQLSKGIEDYSSNKSVKSVLEGILNDYMDLQYAKETPYTTGKQVIPSGSSIEDVENGIQSIDGKFKEIFEKISSTHKSGDLSPQSVNDGSWEANLKPVFVFVTPNP</sequence>
<organism evidence="1 2">
    <name type="scientific">Danaus chrysippus</name>
    <name type="common">African queen</name>
    <dbReference type="NCBI Taxonomy" id="151541"/>
    <lineage>
        <taxon>Eukaryota</taxon>
        <taxon>Metazoa</taxon>
        <taxon>Ecdysozoa</taxon>
        <taxon>Arthropoda</taxon>
        <taxon>Hexapoda</taxon>
        <taxon>Insecta</taxon>
        <taxon>Pterygota</taxon>
        <taxon>Neoptera</taxon>
        <taxon>Endopterygota</taxon>
        <taxon>Lepidoptera</taxon>
        <taxon>Glossata</taxon>
        <taxon>Ditrysia</taxon>
        <taxon>Papilionoidea</taxon>
        <taxon>Nymphalidae</taxon>
        <taxon>Danainae</taxon>
        <taxon>Danaini</taxon>
        <taxon>Danaina</taxon>
        <taxon>Danaus</taxon>
        <taxon>Anosia</taxon>
    </lineage>
</organism>
<name>A0A8J2QR57_9NEOP</name>
<keyword evidence="2" id="KW-1185">Reference proteome</keyword>